<feature type="transmembrane region" description="Helical" evidence="1">
    <location>
        <begin position="40"/>
        <end position="69"/>
    </location>
</feature>
<keyword evidence="1" id="KW-1133">Transmembrane helix</keyword>
<protein>
    <submittedName>
        <fullName evidence="2">DUF2628 domain-containing protein</fullName>
    </submittedName>
</protein>
<sequence>MVNIENPVTNQVKQCKVGWSWTVFFFGFFPMLFRQDWKWLLITLVVDLLGLFTFGIVSFIANVILAVLYNKFYLTDLVNAGWRPVDEASKNLLLAKGIALPVE</sequence>
<dbReference type="Proteomes" id="UP001220670">
    <property type="component" value="Unassembled WGS sequence"/>
</dbReference>
<reference evidence="2" key="1">
    <citation type="submission" date="2023-01" db="EMBL/GenBank/DDBJ databases">
        <title>Genome analysis of 13 Lactobacillus isolated from gut of wild boar.</title>
        <authorList>
            <person name="Papp P."/>
            <person name="Libisch B."/>
            <person name="Nagy T."/>
            <person name="Olasz F."/>
        </authorList>
    </citation>
    <scope>NUCLEOTIDE SEQUENCE</scope>
    <source>
        <strain evidence="2">F146</strain>
    </source>
</reference>
<evidence type="ECO:0000313" key="3">
    <source>
        <dbReference type="Proteomes" id="UP001220670"/>
    </source>
</evidence>
<organism evidence="2 3">
    <name type="scientific">Limosilactobacillus mucosae</name>
    <name type="common">Lactobacillus mucosae</name>
    <dbReference type="NCBI Taxonomy" id="97478"/>
    <lineage>
        <taxon>Bacteria</taxon>
        <taxon>Bacillati</taxon>
        <taxon>Bacillota</taxon>
        <taxon>Bacilli</taxon>
        <taxon>Lactobacillales</taxon>
        <taxon>Lactobacillaceae</taxon>
        <taxon>Limosilactobacillus</taxon>
    </lineage>
</organism>
<accession>A0AAJ1MAT1</accession>
<dbReference type="EMBL" id="JAQONE010000003">
    <property type="protein sequence ID" value="MDC2828988.1"/>
    <property type="molecule type" value="Genomic_DNA"/>
</dbReference>
<dbReference type="RefSeq" id="WP_272225716.1">
    <property type="nucleotide sequence ID" value="NZ_JAQONE010000003.1"/>
</dbReference>
<evidence type="ECO:0000256" key="1">
    <source>
        <dbReference type="SAM" id="Phobius"/>
    </source>
</evidence>
<keyword evidence="1" id="KW-0472">Membrane</keyword>
<gene>
    <name evidence="2" type="ORF">PO250_01380</name>
</gene>
<keyword evidence="1" id="KW-0812">Transmembrane</keyword>
<evidence type="ECO:0000313" key="2">
    <source>
        <dbReference type="EMBL" id="MDC2828988.1"/>
    </source>
</evidence>
<dbReference type="AlphaFoldDB" id="A0AAJ1MAT1"/>
<feature type="transmembrane region" description="Helical" evidence="1">
    <location>
        <begin position="17"/>
        <end position="33"/>
    </location>
</feature>
<comment type="caution">
    <text evidence="2">The sequence shown here is derived from an EMBL/GenBank/DDBJ whole genome shotgun (WGS) entry which is preliminary data.</text>
</comment>
<proteinExistence type="predicted"/>
<name>A0AAJ1MAT1_LIMMU</name>